<gene>
    <name evidence="1" type="ORF">HK44_021375</name>
</gene>
<sequence length="101" mass="11488">MASRITDSHRRGLLFPIGALIFSEGIDGLIRQGRLDPIPFFQRHTRGDWGDVSDHKWQENNAALKSSARLDSFYVVTRDLKICVFTEADRSATHIVLPSEY</sequence>
<dbReference type="PATRIC" id="fig|1042209.11.peg.801"/>
<name>A0A010S5U5_PSEFL</name>
<accession>A0A010S5U5</accession>
<dbReference type="Proteomes" id="UP000022611">
    <property type="component" value="Unassembled WGS sequence"/>
</dbReference>
<dbReference type="AlphaFoldDB" id="A0A010S5U5"/>
<reference evidence="1 2" key="1">
    <citation type="journal article" date="2011" name="J. Bacteriol.">
        <title>Draft genome sequence of the polycyclic aromatic hydrocarbon-degrading, genetically engineered bioluminescent bioreporter Pseudomonas fluorescens HK44.</title>
        <authorList>
            <person name="Chauhan A."/>
            <person name="Layton A.C."/>
            <person name="Williams D.E."/>
            <person name="Smartt A.E."/>
            <person name="Ripp S."/>
            <person name="Karpinets T.V."/>
            <person name="Brown S.D."/>
            <person name="Sayler G.S."/>
        </authorList>
    </citation>
    <scope>NUCLEOTIDE SEQUENCE [LARGE SCALE GENOMIC DNA]</scope>
    <source>
        <strain evidence="1 2">HK44</strain>
    </source>
</reference>
<evidence type="ECO:0000313" key="2">
    <source>
        <dbReference type="Proteomes" id="UP000022611"/>
    </source>
</evidence>
<dbReference type="HOGENOM" id="CLU_162353_2_0_6"/>
<evidence type="ECO:0008006" key="3">
    <source>
        <dbReference type="Google" id="ProtNLM"/>
    </source>
</evidence>
<dbReference type="OrthoDB" id="5522207at2"/>
<evidence type="ECO:0000313" key="1">
    <source>
        <dbReference type="EMBL" id="EXF95914.1"/>
    </source>
</evidence>
<dbReference type="EMBL" id="AFOY02000004">
    <property type="protein sequence ID" value="EXF95914.1"/>
    <property type="molecule type" value="Genomic_DNA"/>
</dbReference>
<organism evidence="1 2">
    <name type="scientific">Pseudomonas fluorescens HK44</name>
    <dbReference type="NCBI Taxonomy" id="1042209"/>
    <lineage>
        <taxon>Bacteria</taxon>
        <taxon>Pseudomonadati</taxon>
        <taxon>Pseudomonadota</taxon>
        <taxon>Gammaproteobacteria</taxon>
        <taxon>Pseudomonadales</taxon>
        <taxon>Pseudomonadaceae</taxon>
        <taxon>Pseudomonas</taxon>
    </lineage>
</organism>
<comment type="caution">
    <text evidence="1">The sequence shown here is derived from an EMBL/GenBank/DDBJ whole genome shotgun (WGS) entry which is preliminary data.</text>
</comment>
<dbReference type="eggNOG" id="ENOG502ZT94">
    <property type="taxonomic scope" value="Bacteria"/>
</dbReference>
<protein>
    <recommendedName>
        <fullName evidence="3">O-methyl transferase family domain-containing protein</fullName>
    </recommendedName>
</protein>
<dbReference type="RefSeq" id="WP_019689225.1">
    <property type="nucleotide sequence ID" value="NZ_AFOY02000004.1"/>
</dbReference>
<proteinExistence type="predicted"/>